<evidence type="ECO:0000256" key="7">
    <source>
        <dbReference type="ARBA" id="ARBA00023136"/>
    </source>
</evidence>
<keyword evidence="5 13" id="KW-0328">Glycosyltransferase</keyword>
<evidence type="ECO:0000256" key="10">
    <source>
        <dbReference type="SAM" id="Phobius"/>
    </source>
</evidence>
<dbReference type="Gene3D" id="2.40.10.220">
    <property type="entry name" value="predicted glycosyltransferase like domains"/>
    <property type="match status" value="1"/>
</dbReference>
<dbReference type="PANTHER" id="PTHR22913">
    <property type="entry name" value="HYALURONAN SYNTHASE"/>
    <property type="match status" value="1"/>
</dbReference>
<evidence type="ECO:0000256" key="1">
    <source>
        <dbReference type="ARBA" id="ARBA00004236"/>
    </source>
</evidence>
<dbReference type="Proteomes" id="UP000033423">
    <property type="component" value="Unassembled WGS sequence"/>
</dbReference>
<dbReference type="GO" id="GO:0050501">
    <property type="term" value="F:hyaluronan synthase activity"/>
    <property type="evidence" value="ECO:0007669"/>
    <property type="project" value="TreeGrafter"/>
</dbReference>
<evidence type="ECO:0000259" key="12">
    <source>
        <dbReference type="Pfam" id="PF07238"/>
    </source>
</evidence>
<comment type="caution">
    <text evidence="13">The sequence shown here is derived from an EMBL/GenBank/DDBJ whole genome shotgun (WGS) entry which is preliminary data.</text>
</comment>
<feature type="transmembrane region" description="Helical" evidence="10">
    <location>
        <begin position="141"/>
        <end position="163"/>
    </location>
</feature>
<dbReference type="GO" id="GO:0005886">
    <property type="term" value="C:plasma membrane"/>
    <property type="evidence" value="ECO:0007669"/>
    <property type="project" value="UniProtKB-SubCell"/>
</dbReference>
<proteinExistence type="inferred from homology"/>
<evidence type="ECO:0000256" key="3">
    <source>
        <dbReference type="ARBA" id="ARBA00016636"/>
    </source>
</evidence>
<name>A0A0F3GTE2_9BACT</name>
<accession>A0A0F3GTE2</accession>
<dbReference type="SUPFAM" id="SSF141371">
    <property type="entry name" value="PilZ domain-like"/>
    <property type="match status" value="1"/>
</dbReference>
<dbReference type="EMBL" id="LACI01001110">
    <property type="protein sequence ID" value="KJU85240.1"/>
    <property type="molecule type" value="Genomic_DNA"/>
</dbReference>
<feature type="domain" description="Glycosyltransferase 2-like" evidence="11">
    <location>
        <begin position="211"/>
        <end position="377"/>
    </location>
</feature>
<keyword evidence="4" id="KW-1003">Cell membrane</keyword>
<feature type="domain" description="PilZ" evidence="12">
    <location>
        <begin position="37"/>
        <end position="136"/>
    </location>
</feature>
<keyword evidence="10" id="KW-1133">Transmembrane helix</keyword>
<dbReference type="CDD" id="cd06423">
    <property type="entry name" value="CESA_like"/>
    <property type="match status" value="1"/>
</dbReference>
<dbReference type="PATRIC" id="fig|29290.4.peg.3412"/>
<feature type="transmembrane region" description="Helical" evidence="10">
    <location>
        <begin position="493"/>
        <end position="512"/>
    </location>
</feature>
<feature type="compositionally biased region" description="Basic and acidic residues" evidence="9">
    <location>
        <begin position="11"/>
        <end position="34"/>
    </location>
</feature>
<evidence type="ECO:0000313" key="13">
    <source>
        <dbReference type="EMBL" id="KJU85240.1"/>
    </source>
</evidence>
<keyword evidence="6 13" id="KW-0808">Transferase</keyword>
<evidence type="ECO:0000256" key="4">
    <source>
        <dbReference type="ARBA" id="ARBA00022475"/>
    </source>
</evidence>
<dbReference type="InterPro" id="IPR001173">
    <property type="entry name" value="Glyco_trans_2-like"/>
</dbReference>
<evidence type="ECO:0000256" key="8">
    <source>
        <dbReference type="ARBA" id="ARBA00032978"/>
    </source>
</evidence>
<keyword evidence="7 10" id="KW-0472">Membrane</keyword>
<feature type="transmembrane region" description="Helical" evidence="10">
    <location>
        <begin position="462"/>
        <end position="487"/>
    </location>
</feature>
<dbReference type="Pfam" id="PF00535">
    <property type="entry name" value="Glycos_transf_2"/>
    <property type="match status" value="1"/>
</dbReference>
<dbReference type="GO" id="GO:0085029">
    <property type="term" value="P:extracellular matrix assembly"/>
    <property type="evidence" value="ECO:0007669"/>
    <property type="project" value="TreeGrafter"/>
</dbReference>
<dbReference type="PANTHER" id="PTHR22913:SF12">
    <property type="entry name" value="MANNURONAN SYNTHASE"/>
    <property type="match status" value="1"/>
</dbReference>
<keyword evidence="10" id="KW-0812">Transmembrane</keyword>
<dbReference type="GO" id="GO:0030213">
    <property type="term" value="P:hyaluronan biosynthetic process"/>
    <property type="evidence" value="ECO:0007669"/>
    <property type="project" value="TreeGrafter"/>
</dbReference>
<evidence type="ECO:0000313" key="14">
    <source>
        <dbReference type="Proteomes" id="UP000033423"/>
    </source>
</evidence>
<dbReference type="Pfam" id="PF07238">
    <property type="entry name" value="PilZ"/>
    <property type="match status" value="1"/>
</dbReference>
<comment type="subcellular location">
    <subcellularLocation>
        <location evidence="1">Cell membrane</location>
    </subcellularLocation>
</comment>
<organism evidence="13 14">
    <name type="scientific">Candidatus Magnetobacterium bavaricum</name>
    <dbReference type="NCBI Taxonomy" id="29290"/>
    <lineage>
        <taxon>Bacteria</taxon>
        <taxon>Pseudomonadati</taxon>
        <taxon>Nitrospirota</taxon>
        <taxon>Thermodesulfovibrionia</taxon>
        <taxon>Thermodesulfovibrionales</taxon>
        <taxon>Candidatus Magnetobacteriaceae</taxon>
        <taxon>Candidatus Magnetobacterium</taxon>
    </lineage>
</organism>
<reference evidence="13 14" key="1">
    <citation type="submission" date="2015-02" db="EMBL/GenBank/DDBJ databases">
        <title>Single-cell genomics of uncultivated deep-branching MTB reveals a conserved set of magnetosome genes.</title>
        <authorList>
            <person name="Kolinko S."/>
            <person name="Richter M."/>
            <person name="Glockner F.O."/>
            <person name="Brachmann A."/>
            <person name="Schuler D."/>
        </authorList>
    </citation>
    <scope>NUCLEOTIDE SEQUENCE [LARGE SCALE GENOMIC DNA]</scope>
    <source>
        <strain evidence="13">TM-1</strain>
    </source>
</reference>
<dbReference type="InterPro" id="IPR009875">
    <property type="entry name" value="PilZ_domain"/>
</dbReference>
<protein>
    <recommendedName>
        <fullName evidence="3">N-acetylglucosaminyltransferase</fullName>
    </recommendedName>
    <alternativeName>
        <fullName evidence="8">Nodulation protein C</fullName>
    </alternativeName>
</protein>
<comment type="similarity">
    <text evidence="2">Belongs to the NodC/HAS family.</text>
</comment>
<evidence type="ECO:0000259" key="11">
    <source>
        <dbReference type="Pfam" id="PF00535"/>
    </source>
</evidence>
<dbReference type="AlphaFoldDB" id="A0A0F3GTE2"/>
<dbReference type="SUPFAM" id="SSF53448">
    <property type="entry name" value="Nucleotide-diphospho-sugar transferases"/>
    <property type="match status" value="1"/>
</dbReference>
<feature type="transmembrane region" description="Helical" evidence="10">
    <location>
        <begin position="519"/>
        <end position="538"/>
    </location>
</feature>
<feature type="transmembrane region" description="Helical" evidence="10">
    <location>
        <begin position="169"/>
        <end position="194"/>
    </location>
</feature>
<keyword evidence="14" id="KW-1185">Reference proteome</keyword>
<dbReference type="InterPro" id="IPR029044">
    <property type="entry name" value="Nucleotide-diphossugar_trans"/>
</dbReference>
<sequence>MSDNSQSVSEEELKKREFPEEKAERRLRARTRDNFSDRRTAPRYFADFPVTVHVVRDGKKVSYPAMARDVSDGGMLIESPEIPGDDAKLEVEFRVPDGAMPEQFLHGKLSIGADVRIKKADKKQIGVSFEKPISAKLGERTWYYFVRVALMIMIISTVMVALTKTESFYFFWFDVPVFLYNLVVGSYLITRFIFAAFYKKPPKWDNLPTVTVVIPAYNEETHIERTVREAMEASYPKDKIEIIAVNDCSTDDTIGALKRAQERYPDLIIIDFEENKGKREALAAGAKMGKGEVFIFLDSDSFVRPDAFINLVNGFADPMVGAISGECEVENKWTNLLTKMQSVRYYIGFRVIKAAESVFNCITCVSGPLAAYRREVLFEYIEPWLDQTFLGQKATFGDDRSLTTFILKKYKVIYDSSAITTTIVPDSYKIFFKQQMRWKRSWLRESIRAGAFMWKKQPLMAISFYMGLLLPIVGPAIVFRALFYLPIVHHISPVNYIVGVMIMGMMMSSAYMFAKKSRLWLYGLHFCFFYMFAIIWQLPWAMVTFYTPSWGTREISEEVREKV</sequence>
<dbReference type="GO" id="GO:0035438">
    <property type="term" value="F:cyclic-di-GMP binding"/>
    <property type="evidence" value="ECO:0007669"/>
    <property type="project" value="InterPro"/>
</dbReference>
<dbReference type="Gene3D" id="3.90.550.10">
    <property type="entry name" value="Spore Coat Polysaccharide Biosynthesis Protein SpsA, Chain A"/>
    <property type="match status" value="1"/>
</dbReference>
<gene>
    <name evidence="13" type="ORF">MBAV_002572</name>
</gene>
<evidence type="ECO:0000256" key="2">
    <source>
        <dbReference type="ARBA" id="ARBA00006782"/>
    </source>
</evidence>
<evidence type="ECO:0000256" key="6">
    <source>
        <dbReference type="ARBA" id="ARBA00022679"/>
    </source>
</evidence>
<evidence type="ECO:0000256" key="5">
    <source>
        <dbReference type="ARBA" id="ARBA00022676"/>
    </source>
</evidence>
<evidence type="ECO:0000256" key="9">
    <source>
        <dbReference type="SAM" id="MobiDB-lite"/>
    </source>
</evidence>
<feature type="region of interest" description="Disordered" evidence="9">
    <location>
        <begin position="1"/>
        <end position="34"/>
    </location>
</feature>